<protein>
    <submittedName>
        <fullName evidence="1">Uncharacterized protein</fullName>
    </submittedName>
</protein>
<evidence type="ECO:0000313" key="1">
    <source>
        <dbReference type="EMBL" id="RFZ85084.1"/>
    </source>
</evidence>
<accession>A0A3E2NVP1</accession>
<dbReference type="AlphaFoldDB" id="A0A3E2NVP1"/>
<name>A0A3E2NVP1_9SPHI</name>
<dbReference type="OrthoDB" id="1491021at2"/>
<comment type="caution">
    <text evidence="1">The sequence shown here is derived from an EMBL/GenBank/DDBJ whole genome shotgun (WGS) entry which is preliminary data.</text>
</comment>
<keyword evidence="2" id="KW-1185">Reference proteome</keyword>
<proteinExistence type="predicted"/>
<gene>
    <name evidence="1" type="ORF">DYU05_05640</name>
</gene>
<dbReference type="RefSeq" id="WP_117381985.1">
    <property type="nucleotide sequence ID" value="NZ_QWDE01000001.1"/>
</dbReference>
<dbReference type="EMBL" id="QWDE01000001">
    <property type="protein sequence ID" value="RFZ85084.1"/>
    <property type="molecule type" value="Genomic_DNA"/>
</dbReference>
<dbReference type="Proteomes" id="UP000260823">
    <property type="component" value="Unassembled WGS sequence"/>
</dbReference>
<sequence length="306" mass="35691">MILLVPENRVCTGKTTRYPITNYNPVLWIKTENTEYTVISVDGFIVNGNNKVNGIFKKFEFIEDHPNEPITREDVENVISNSEIQLITQLAEVLQCRFYTFIWPKDYPIGFSKTDLLIHSFTFHVVDGEMQINTHRRVNINDLEQGIGTLRGFSFRFVKNLNSASSNVECHLANNTTNPWPGDIDSLIFNNRTQQYEAIIEFKTHNIDSPIQNERIGKYGQEDWRRFNVLFDLIDNFHTKLNYKPKLFFIVWGTNETSENHTNLKIDLIERNRVVVSGLFPRPPYNAFSPDLFNYLIQMANETTVR</sequence>
<reference evidence="1 2" key="1">
    <citation type="submission" date="2018-08" db="EMBL/GenBank/DDBJ databases">
        <title>Mucilaginibacter terrae sp. nov., isolated from manganese diggings.</title>
        <authorList>
            <person name="Huang Y."/>
            <person name="Zhou Z."/>
        </authorList>
    </citation>
    <scope>NUCLEOTIDE SEQUENCE [LARGE SCALE GENOMIC DNA]</scope>
    <source>
        <strain evidence="1 2">ZH6</strain>
    </source>
</reference>
<organism evidence="1 2">
    <name type="scientific">Mucilaginibacter terrenus</name>
    <dbReference type="NCBI Taxonomy" id="2482727"/>
    <lineage>
        <taxon>Bacteria</taxon>
        <taxon>Pseudomonadati</taxon>
        <taxon>Bacteroidota</taxon>
        <taxon>Sphingobacteriia</taxon>
        <taxon>Sphingobacteriales</taxon>
        <taxon>Sphingobacteriaceae</taxon>
        <taxon>Mucilaginibacter</taxon>
    </lineage>
</organism>
<evidence type="ECO:0000313" key="2">
    <source>
        <dbReference type="Proteomes" id="UP000260823"/>
    </source>
</evidence>